<dbReference type="GO" id="GO:0005886">
    <property type="term" value="C:plasma membrane"/>
    <property type="evidence" value="ECO:0007669"/>
    <property type="project" value="UniProtKB-SubCell"/>
</dbReference>
<dbReference type="Pfam" id="PF01554">
    <property type="entry name" value="MatE"/>
    <property type="match status" value="2"/>
</dbReference>
<keyword evidence="6 10" id="KW-1133">Transmembrane helix</keyword>
<feature type="transmembrane region" description="Helical" evidence="10">
    <location>
        <begin position="257"/>
        <end position="275"/>
    </location>
</feature>
<evidence type="ECO:0000256" key="4">
    <source>
        <dbReference type="ARBA" id="ARBA00022475"/>
    </source>
</evidence>
<evidence type="ECO:0000313" key="11">
    <source>
        <dbReference type="EMBL" id="PZF71542.1"/>
    </source>
</evidence>
<keyword evidence="12" id="KW-1185">Reference proteome</keyword>
<dbReference type="EMBL" id="QKTW01000022">
    <property type="protein sequence ID" value="PZF71542.1"/>
    <property type="molecule type" value="Genomic_DNA"/>
</dbReference>
<feature type="transmembrane region" description="Helical" evidence="10">
    <location>
        <begin position="119"/>
        <end position="136"/>
    </location>
</feature>
<proteinExistence type="predicted"/>
<gene>
    <name evidence="11" type="ORF">DN068_15815</name>
</gene>
<reference evidence="11 12" key="1">
    <citation type="submission" date="2018-06" db="EMBL/GenBank/DDBJ databases">
        <title>Mucibacter soli gen. nov., sp. nov., a new member of the family Chitinophagaceae producing mucin.</title>
        <authorList>
            <person name="Kim M.-K."/>
            <person name="Park S."/>
            <person name="Kim T.-S."/>
            <person name="Joung Y."/>
            <person name="Han J.-H."/>
            <person name="Kim S.B."/>
        </authorList>
    </citation>
    <scope>NUCLEOTIDE SEQUENCE [LARGE SCALE GENOMIC DNA]</scope>
    <source>
        <strain evidence="11 12">R1-15</strain>
    </source>
</reference>
<name>A0A2W2AD29_9BACT</name>
<feature type="transmembrane region" description="Helical" evidence="10">
    <location>
        <begin position="214"/>
        <end position="236"/>
    </location>
</feature>
<keyword evidence="2" id="KW-0813">Transport</keyword>
<evidence type="ECO:0000313" key="12">
    <source>
        <dbReference type="Proteomes" id="UP000248745"/>
    </source>
</evidence>
<keyword evidence="7" id="KW-0406">Ion transport</keyword>
<keyword evidence="4" id="KW-1003">Cell membrane</keyword>
<feature type="transmembrane region" description="Helical" evidence="10">
    <location>
        <begin position="189"/>
        <end position="208"/>
    </location>
</feature>
<dbReference type="CDD" id="cd13139">
    <property type="entry name" value="MATE_like_14"/>
    <property type="match status" value="1"/>
</dbReference>
<feature type="transmembrane region" description="Helical" evidence="10">
    <location>
        <begin position="156"/>
        <end position="177"/>
    </location>
</feature>
<dbReference type="PANTHER" id="PTHR43298:SF2">
    <property type="entry name" value="FMN_FAD EXPORTER YEEO-RELATED"/>
    <property type="match status" value="1"/>
</dbReference>
<feature type="transmembrane region" description="Helical" evidence="10">
    <location>
        <begin position="343"/>
        <end position="361"/>
    </location>
</feature>
<dbReference type="OrthoDB" id="9776324at2"/>
<comment type="subcellular location">
    <subcellularLocation>
        <location evidence="1">Cell membrane</location>
        <topology evidence="1">Multi-pass membrane protein</topology>
    </subcellularLocation>
</comment>
<dbReference type="RefSeq" id="WP_110999916.1">
    <property type="nucleotide sequence ID" value="NZ_QKTW01000022.1"/>
</dbReference>
<dbReference type="InterPro" id="IPR050222">
    <property type="entry name" value="MATE_MdtK"/>
</dbReference>
<dbReference type="PIRSF" id="PIRSF006603">
    <property type="entry name" value="DinF"/>
    <property type="match status" value="1"/>
</dbReference>
<organism evidence="11 12">
    <name type="scientific">Taibaiella soli</name>
    <dbReference type="NCBI Taxonomy" id="1649169"/>
    <lineage>
        <taxon>Bacteria</taxon>
        <taxon>Pseudomonadati</taxon>
        <taxon>Bacteroidota</taxon>
        <taxon>Chitinophagia</taxon>
        <taxon>Chitinophagales</taxon>
        <taxon>Chitinophagaceae</taxon>
        <taxon>Taibaiella</taxon>
    </lineage>
</organism>
<feature type="transmembrane region" description="Helical" evidence="10">
    <location>
        <begin position="381"/>
        <end position="402"/>
    </location>
</feature>
<dbReference type="GO" id="GO:0015297">
    <property type="term" value="F:antiporter activity"/>
    <property type="evidence" value="ECO:0007669"/>
    <property type="project" value="UniProtKB-KW"/>
</dbReference>
<dbReference type="Proteomes" id="UP000248745">
    <property type="component" value="Unassembled WGS sequence"/>
</dbReference>
<accession>A0A2W2AD29</accession>
<keyword evidence="3" id="KW-0050">Antiport</keyword>
<keyword evidence="8 10" id="KW-0472">Membrane</keyword>
<evidence type="ECO:0000256" key="9">
    <source>
        <dbReference type="ARBA" id="ARBA00031636"/>
    </source>
</evidence>
<feature type="transmembrane region" description="Helical" evidence="10">
    <location>
        <begin position="414"/>
        <end position="434"/>
    </location>
</feature>
<feature type="transmembrane region" description="Helical" evidence="10">
    <location>
        <begin position="440"/>
        <end position="460"/>
    </location>
</feature>
<comment type="caution">
    <text evidence="11">The sequence shown here is derived from an EMBL/GenBank/DDBJ whole genome shotgun (WGS) entry which is preliminary data.</text>
</comment>
<protein>
    <recommendedName>
        <fullName evidence="9">Multidrug-efflux transporter</fullName>
    </recommendedName>
</protein>
<dbReference type="GO" id="GO:0006811">
    <property type="term" value="P:monoatomic ion transport"/>
    <property type="evidence" value="ECO:0007669"/>
    <property type="project" value="UniProtKB-KW"/>
</dbReference>
<dbReference type="NCBIfam" id="TIGR00797">
    <property type="entry name" value="matE"/>
    <property type="match status" value="1"/>
</dbReference>
<evidence type="ECO:0000256" key="2">
    <source>
        <dbReference type="ARBA" id="ARBA00022448"/>
    </source>
</evidence>
<evidence type="ECO:0000256" key="1">
    <source>
        <dbReference type="ARBA" id="ARBA00004651"/>
    </source>
</evidence>
<dbReference type="AlphaFoldDB" id="A0A2W2AD29"/>
<feature type="transmembrane region" description="Helical" evidence="10">
    <location>
        <begin position="295"/>
        <end position="323"/>
    </location>
</feature>
<dbReference type="GO" id="GO:0042910">
    <property type="term" value="F:xenobiotic transmembrane transporter activity"/>
    <property type="evidence" value="ECO:0007669"/>
    <property type="project" value="InterPro"/>
</dbReference>
<dbReference type="InterPro" id="IPR002528">
    <property type="entry name" value="MATE_fam"/>
</dbReference>
<evidence type="ECO:0000256" key="7">
    <source>
        <dbReference type="ARBA" id="ARBA00023065"/>
    </source>
</evidence>
<feature type="transmembrane region" description="Helical" evidence="10">
    <location>
        <begin position="36"/>
        <end position="62"/>
    </location>
</feature>
<evidence type="ECO:0000256" key="5">
    <source>
        <dbReference type="ARBA" id="ARBA00022692"/>
    </source>
</evidence>
<evidence type="ECO:0000256" key="10">
    <source>
        <dbReference type="SAM" id="Phobius"/>
    </source>
</evidence>
<evidence type="ECO:0000256" key="8">
    <source>
        <dbReference type="ARBA" id="ARBA00023136"/>
    </source>
</evidence>
<evidence type="ECO:0000256" key="6">
    <source>
        <dbReference type="ARBA" id="ARBA00022989"/>
    </source>
</evidence>
<sequence length="470" mass="50865">MTKRTQTSRALHFLQLFKTAVQGTEKDFTSGNINRAIFLLSVPMVLEMIMESLFAVVDVYFVGRLGEQAIATVGLTESVLTIIYSVAMGLSIATTAIIARRIGEKDTDGAAHTAVQSMYLAGGLSLLVSISGIFFAKDILLLMGADPQLVAENYHYTQIMMGSNIIIILLFLINGIFRGAGDASIAMRSLWLANILNIFLCPLLINGLGPIPALGLKGAALATTIGRGCGVIYQWYFLSKGKSIIHIGRKHLKYDAAVVNNIIRLTAGTAGQFLINSASWVFLARIISSFGTDAVAGYTIGIRVIIFTLLPAWGMANAAATLVGQNLGAQQPDRAEQSAWRAAFFNMAFLLTMAILFYIFADKIIGFFSHTSDVVQYGIDTLRYICMGYVFYGFGMVLIQSFNGAGDTKTPTILNLFGFWAFQIPLAYILAKVLNVGPKGVFIAVAVAESAIAIAAILLFRRGKWKAVKV</sequence>
<keyword evidence="5 10" id="KW-0812">Transmembrane</keyword>
<dbReference type="InterPro" id="IPR048279">
    <property type="entry name" value="MdtK-like"/>
</dbReference>
<dbReference type="PANTHER" id="PTHR43298">
    <property type="entry name" value="MULTIDRUG RESISTANCE PROTEIN NORM-RELATED"/>
    <property type="match status" value="1"/>
</dbReference>
<evidence type="ECO:0000256" key="3">
    <source>
        <dbReference type="ARBA" id="ARBA00022449"/>
    </source>
</evidence>